<name>A0A326RKP2_9BACT</name>
<dbReference type="RefSeq" id="WP_111394771.1">
    <property type="nucleotide sequence ID" value="NZ_QKTX01000020.1"/>
</dbReference>
<dbReference type="CDD" id="cd19481">
    <property type="entry name" value="RecA-like_protease"/>
    <property type="match status" value="1"/>
</dbReference>
<evidence type="ECO:0000256" key="4">
    <source>
        <dbReference type="RuleBase" id="RU003651"/>
    </source>
</evidence>
<gene>
    <name evidence="6" type="ORF">CLV31_12013</name>
</gene>
<accession>A0A326RKP2</accession>
<dbReference type="SUPFAM" id="SSF52540">
    <property type="entry name" value="P-loop containing nucleoside triphosphate hydrolases"/>
    <property type="match status" value="1"/>
</dbReference>
<keyword evidence="2 4" id="KW-0547">Nucleotide-binding</keyword>
<dbReference type="SMART" id="SM00382">
    <property type="entry name" value="AAA"/>
    <property type="match status" value="1"/>
</dbReference>
<keyword evidence="3 4" id="KW-0067">ATP-binding</keyword>
<dbReference type="InterPro" id="IPR050221">
    <property type="entry name" value="26S_Proteasome_ATPase"/>
</dbReference>
<dbReference type="GO" id="GO:0005524">
    <property type="term" value="F:ATP binding"/>
    <property type="evidence" value="ECO:0007669"/>
    <property type="project" value="UniProtKB-KW"/>
</dbReference>
<sequence>MTQFDYIKDIARFGLENDQEKLKDSLQEMIEHARKSKKTNLAIQLQSILKEAIRHHSSGGSLKTSSGIRFETPNSKGVDELILDQVTSDYRLSDLICTPQIKESLDHFILEHRKKNLLQALDLPIAHKILFYGPSGCGKTLASYVIAGELEKILLVVNLGAIVSSKLGETSKNLAKIFKMAASGDYILFLDEFDSLGKVRDYSQDHGEMKRVVNTILQLFDYLPQSTIVIAATNQVGMLDDALIRRFDTQIGFELPAEHEIEELIQLTLKRGVFTLGSKSGIKRLIQKAKGLSFYSIQKTLISAMKRSLYKLETDLVPAKVEIDKAIWEKLIEEEKTAISNSGKV</sequence>
<evidence type="ECO:0000256" key="2">
    <source>
        <dbReference type="ARBA" id="ARBA00022741"/>
    </source>
</evidence>
<dbReference type="InterPro" id="IPR027417">
    <property type="entry name" value="P-loop_NTPase"/>
</dbReference>
<dbReference type="InterPro" id="IPR003960">
    <property type="entry name" value="ATPase_AAA_CS"/>
</dbReference>
<dbReference type="Pfam" id="PF00004">
    <property type="entry name" value="AAA"/>
    <property type="match status" value="1"/>
</dbReference>
<dbReference type="Proteomes" id="UP000248917">
    <property type="component" value="Unassembled WGS sequence"/>
</dbReference>
<protein>
    <submittedName>
        <fullName evidence="6">ATPase family protein associated with various cellular activities (AAA)</fullName>
    </submittedName>
</protein>
<dbReference type="AlphaFoldDB" id="A0A326RKP2"/>
<proteinExistence type="inferred from homology"/>
<reference evidence="6 7" key="1">
    <citation type="submission" date="2018-06" db="EMBL/GenBank/DDBJ databases">
        <title>Genomic Encyclopedia of Archaeal and Bacterial Type Strains, Phase II (KMG-II): from individual species to whole genera.</title>
        <authorList>
            <person name="Goeker M."/>
        </authorList>
    </citation>
    <scope>NUCLEOTIDE SEQUENCE [LARGE SCALE GENOMIC DNA]</scope>
    <source>
        <strain evidence="6 7">T4</strain>
    </source>
</reference>
<evidence type="ECO:0000256" key="1">
    <source>
        <dbReference type="ARBA" id="ARBA00006914"/>
    </source>
</evidence>
<evidence type="ECO:0000313" key="6">
    <source>
        <dbReference type="EMBL" id="PZV77545.1"/>
    </source>
</evidence>
<dbReference type="Gene3D" id="3.40.50.300">
    <property type="entry name" value="P-loop containing nucleotide triphosphate hydrolases"/>
    <property type="match status" value="1"/>
</dbReference>
<evidence type="ECO:0000259" key="5">
    <source>
        <dbReference type="SMART" id="SM00382"/>
    </source>
</evidence>
<dbReference type="EMBL" id="QKTX01000020">
    <property type="protein sequence ID" value="PZV77545.1"/>
    <property type="molecule type" value="Genomic_DNA"/>
</dbReference>
<dbReference type="InterPro" id="IPR003959">
    <property type="entry name" value="ATPase_AAA_core"/>
</dbReference>
<dbReference type="OrthoDB" id="7438987at2"/>
<dbReference type="InterPro" id="IPR003593">
    <property type="entry name" value="AAA+_ATPase"/>
</dbReference>
<dbReference type="PROSITE" id="PS00674">
    <property type="entry name" value="AAA"/>
    <property type="match status" value="1"/>
</dbReference>
<organism evidence="6 7">
    <name type="scientific">Algoriphagus aquaeductus</name>
    <dbReference type="NCBI Taxonomy" id="475299"/>
    <lineage>
        <taxon>Bacteria</taxon>
        <taxon>Pseudomonadati</taxon>
        <taxon>Bacteroidota</taxon>
        <taxon>Cytophagia</taxon>
        <taxon>Cytophagales</taxon>
        <taxon>Cyclobacteriaceae</taxon>
        <taxon>Algoriphagus</taxon>
    </lineage>
</organism>
<evidence type="ECO:0000256" key="3">
    <source>
        <dbReference type="ARBA" id="ARBA00022840"/>
    </source>
</evidence>
<dbReference type="PANTHER" id="PTHR23073">
    <property type="entry name" value="26S PROTEASOME REGULATORY SUBUNIT"/>
    <property type="match status" value="1"/>
</dbReference>
<comment type="caution">
    <text evidence="6">The sequence shown here is derived from an EMBL/GenBank/DDBJ whole genome shotgun (WGS) entry which is preliminary data.</text>
</comment>
<dbReference type="GO" id="GO:0016887">
    <property type="term" value="F:ATP hydrolysis activity"/>
    <property type="evidence" value="ECO:0007669"/>
    <property type="project" value="InterPro"/>
</dbReference>
<feature type="domain" description="AAA+ ATPase" evidence="5">
    <location>
        <begin position="125"/>
        <end position="257"/>
    </location>
</feature>
<evidence type="ECO:0000313" key="7">
    <source>
        <dbReference type="Proteomes" id="UP000248917"/>
    </source>
</evidence>
<comment type="similarity">
    <text evidence="1 4">Belongs to the AAA ATPase family.</text>
</comment>
<keyword evidence="7" id="KW-1185">Reference proteome</keyword>